<sequence length="336" mass="39554">MAFQKNSKNDSNKSADSSDESDSECEYDSTWENEEIDRTKRGRKMDNDLQNTDQPNLQFYRNKRPSSPDGVYIDDFHNQWSGDYDKLEWVHSYIQWLFPIEEDGMNYSAFKLTKAEIKSFQKDEDAKRRLLKSYQMMLDFYGIKLVDGKTGKVKRADNWEDRFDNLNRNTHNNLRITRILKCLGTLGFQHYQAPLVRFFLTETLVKKTLPRVKSSVLDYFMFAVLDKDERRELVKYAFMNFEPKEDFVWCPKWIQKRFLEEYTQKETRAKDSDEAMDIESNSNKDTPGNTEVNQMNVQEDIQEESVQSNKATSEAEGATEEDNAGYFGGEKNPQNK</sequence>
<dbReference type="InParanoid" id="A0A6J2VQI4"/>
<accession>A0A6J2VQI4</accession>
<feature type="compositionally biased region" description="Polar residues" evidence="2">
    <location>
        <begin position="48"/>
        <end position="59"/>
    </location>
</feature>
<keyword evidence="4" id="KW-1185">Reference proteome</keyword>
<evidence type="ECO:0000313" key="5">
    <source>
        <dbReference type="RefSeq" id="XP_030634248.1"/>
    </source>
</evidence>
<feature type="compositionally biased region" description="Acidic residues" evidence="2">
    <location>
        <begin position="17"/>
        <end position="35"/>
    </location>
</feature>
<dbReference type="RefSeq" id="XP_030634248.1">
    <property type="nucleotide sequence ID" value="XM_030778388.1"/>
</dbReference>
<feature type="compositionally biased region" description="Basic and acidic residues" evidence="2">
    <location>
        <begin position="36"/>
        <end position="47"/>
    </location>
</feature>
<dbReference type="OrthoDB" id="9030204at2759"/>
<protein>
    <submittedName>
        <fullName evidence="5">Opioid growth factor receptor-like protein 1</fullName>
    </submittedName>
</protein>
<dbReference type="GeneID" id="115815433"/>
<feature type="region of interest" description="Disordered" evidence="2">
    <location>
        <begin position="269"/>
        <end position="336"/>
    </location>
</feature>
<evidence type="ECO:0000256" key="1">
    <source>
        <dbReference type="ARBA" id="ARBA00010365"/>
    </source>
</evidence>
<feature type="domain" description="Opioid growth factor receptor (OGFr) conserved" evidence="3">
    <location>
        <begin position="51"/>
        <end position="253"/>
    </location>
</feature>
<dbReference type="PANTHER" id="PTHR14015">
    <property type="entry name" value="OPIOID GROWTH FACTOR RECEPTOR OGFR ZETA-TYPE OPIOID RECEPTOR"/>
    <property type="match status" value="1"/>
</dbReference>
<dbReference type="GO" id="GO:0016020">
    <property type="term" value="C:membrane"/>
    <property type="evidence" value="ECO:0007669"/>
    <property type="project" value="InterPro"/>
</dbReference>
<dbReference type="PANTHER" id="PTHR14015:SF1">
    <property type="entry name" value="OPIOID GROWTH FACTOR RECEPTOR"/>
    <property type="match status" value="1"/>
</dbReference>
<feature type="region of interest" description="Disordered" evidence="2">
    <location>
        <begin position="1"/>
        <end position="66"/>
    </location>
</feature>
<dbReference type="InterPro" id="IPR006757">
    <property type="entry name" value="OGF_rcpt"/>
</dbReference>
<evidence type="ECO:0000256" key="2">
    <source>
        <dbReference type="SAM" id="MobiDB-lite"/>
    </source>
</evidence>
<organism evidence="4 5">
    <name type="scientific">Chanos chanos</name>
    <name type="common">Milkfish</name>
    <name type="synonym">Mugil chanos</name>
    <dbReference type="NCBI Taxonomy" id="29144"/>
    <lineage>
        <taxon>Eukaryota</taxon>
        <taxon>Metazoa</taxon>
        <taxon>Chordata</taxon>
        <taxon>Craniata</taxon>
        <taxon>Vertebrata</taxon>
        <taxon>Euteleostomi</taxon>
        <taxon>Actinopterygii</taxon>
        <taxon>Neopterygii</taxon>
        <taxon>Teleostei</taxon>
        <taxon>Ostariophysi</taxon>
        <taxon>Gonorynchiformes</taxon>
        <taxon>Chanidae</taxon>
        <taxon>Chanos</taxon>
    </lineage>
</organism>
<name>A0A6J2VQI4_CHACN</name>
<reference evidence="5" key="1">
    <citation type="submission" date="2025-08" db="UniProtKB">
        <authorList>
            <consortium name="RefSeq"/>
        </authorList>
    </citation>
    <scope>IDENTIFICATION</scope>
</reference>
<dbReference type="GO" id="GO:0140625">
    <property type="term" value="F:opioid growth factor receptor activity"/>
    <property type="evidence" value="ECO:0007669"/>
    <property type="project" value="InterPro"/>
</dbReference>
<comment type="similarity">
    <text evidence="1">Belongs to the opioid growth factor receptor family.</text>
</comment>
<evidence type="ECO:0000313" key="4">
    <source>
        <dbReference type="Proteomes" id="UP000504632"/>
    </source>
</evidence>
<evidence type="ECO:0000259" key="3">
    <source>
        <dbReference type="Pfam" id="PF04664"/>
    </source>
</evidence>
<dbReference type="AlphaFoldDB" id="A0A6J2VQI4"/>
<dbReference type="Proteomes" id="UP000504632">
    <property type="component" value="Chromosome 6"/>
</dbReference>
<dbReference type="InterPro" id="IPR039574">
    <property type="entry name" value="OGFr"/>
</dbReference>
<dbReference type="Pfam" id="PF04664">
    <property type="entry name" value="OGFr_N"/>
    <property type="match status" value="1"/>
</dbReference>
<proteinExistence type="inferred from homology"/>
<feature type="compositionally biased region" description="Polar residues" evidence="2">
    <location>
        <begin position="279"/>
        <end position="312"/>
    </location>
</feature>
<gene>
    <name evidence="5" type="primary">LOC115815433</name>
</gene>